<protein>
    <submittedName>
        <fullName evidence="2">Putative secreted protein</fullName>
    </submittedName>
</protein>
<evidence type="ECO:0000313" key="2">
    <source>
        <dbReference type="EMBL" id="MBW77917.1"/>
    </source>
</evidence>
<organism evidence="2">
    <name type="scientific">Anopheles darlingi</name>
    <name type="common">Mosquito</name>
    <dbReference type="NCBI Taxonomy" id="43151"/>
    <lineage>
        <taxon>Eukaryota</taxon>
        <taxon>Metazoa</taxon>
        <taxon>Ecdysozoa</taxon>
        <taxon>Arthropoda</taxon>
        <taxon>Hexapoda</taxon>
        <taxon>Insecta</taxon>
        <taxon>Pterygota</taxon>
        <taxon>Neoptera</taxon>
        <taxon>Endopterygota</taxon>
        <taxon>Diptera</taxon>
        <taxon>Nematocera</taxon>
        <taxon>Culicoidea</taxon>
        <taxon>Culicidae</taxon>
        <taxon>Anophelinae</taxon>
        <taxon>Anopheles</taxon>
    </lineage>
</organism>
<name>A0A2M4DK45_ANODA</name>
<proteinExistence type="predicted"/>
<reference evidence="2" key="1">
    <citation type="submission" date="2018-01" db="EMBL/GenBank/DDBJ databases">
        <title>An insight into the sialome of Amazonian anophelines.</title>
        <authorList>
            <person name="Ribeiro J.M."/>
            <person name="Scarpassa V."/>
            <person name="Calvo E."/>
        </authorList>
    </citation>
    <scope>NUCLEOTIDE SEQUENCE</scope>
</reference>
<keyword evidence="1" id="KW-1133">Transmembrane helix</keyword>
<keyword evidence="1" id="KW-0472">Membrane</keyword>
<dbReference type="AlphaFoldDB" id="A0A2M4DK45"/>
<sequence>MHVLLVLLQLALILAVLLHVLGVGMLLLFRRLSVLRLLNVLLVGRILMLIRRISLLIVTPLLDRRGRRSGQFRIDFRRFRRFHRFRCTLLHGLEMRELAGPVRS</sequence>
<dbReference type="EMBL" id="GGFL01013739">
    <property type="protein sequence ID" value="MBW77917.1"/>
    <property type="molecule type" value="Transcribed_RNA"/>
</dbReference>
<keyword evidence="1" id="KW-0812">Transmembrane</keyword>
<evidence type="ECO:0000256" key="1">
    <source>
        <dbReference type="SAM" id="Phobius"/>
    </source>
</evidence>
<accession>A0A2M4DK45</accession>
<feature type="transmembrane region" description="Helical" evidence="1">
    <location>
        <begin position="38"/>
        <end position="62"/>
    </location>
</feature>